<dbReference type="SUPFAM" id="SSF54928">
    <property type="entry name" value="RNA-binding domain, RBD"/>
    <property type="match status" value="1"/>
</dbReference>
<dbReference type="AlphaFoldDB" id="A0A9Q5HXN1"/>
<dbReference type="Proteomes" id="UP000757232">
    <property type="component" value="Unassembled WGS sequence"/>
</dbReference>
<feature type="compositionally biased region" description="Basic residues" evidence="3">
    <location>
        <begin position="346"/>
        <end position="368"/>
    </location>
</feature>
<dbReference type="PANTHER" id="PTHR23236">
    <property type="entry name" value="EUKARYOTIC TRANSLATION INITIATION FACTOR 4B/4H"/>
    <property type="match status" value="1"/>
</dbReference>
<gene>
    <name evidence="5" type="ORF">A7U60_g5015</name>
</gene>
<dbReference type="InterPro" id="IPR034228">
    <property type="entry name" value="Nop6_RRM"/>
</dbReference>
<reference evidence="5" key="1">
    <citation type="submission" date="2016-06" db="EMBL/GenBank/DDBJ databases">
        <title>Draft Genome sequence of the fungus Inonotus baumii.</title>
        <authorList>
            <person name="Zhu H."/>
            <person name="Lin W."/>
        </authorList>
    </citation>
    <scope>NUCLEOTIDE SEQUENCE</scope>
    <source>
        <strain evidence="5">821</strain>
    </source>
</reference>
<organism evidence="5 6">
    <name type="scientific">Sanghuangporus baumii</name>
    <name type="common">Phellinus baumii</name>
    <dbReference type="NCBI Taxonomy" id="108892"/>
    <lineage>
        <taxon>Eukaryota</taxon>
        <taxon>Fungi</taxon>
        <taxon>Dikarya</taxon>
        <taxon>Basidiomycota</taxon>
        <taxon>Agaricomycotina</taxon>
        <taxon>Agaricomycetes</taxon>
        <taxon>Hymenochaetales</taxon>
        <taxon>Hymenochaetaceae</taxon>
        <taxon>Sanghuangporus</taxon>
    </lineage>
</organism>
<dbReference type="InterPro" id="IPR035979">
    <property type="entry name" value="RBD_domain_sf"/>
</dbReference>
<dbReference type="Gene3D" id="3.30.70.330">
    <property type="match status" value="1"/>
</dbReference>
<sequence length="381" mass="41576">MPQNTAQSQKLTKKQRKGIAFRQKLGKNRKAGKLGDLHSENAPVPESDIVSGDEADLEASKNINPNADDSPSDRRRSETLNGKVQQRQDQKQKQSSGEGDVKSKRDVEFGADTRTRTGSISGSGTERPSKKRKRPQVEAGGANLDRNADSDADTNADAPSKPKRRKQKPSEEEDETVDDSEGNIENGDAKSSLKHKTRYILFIGNLKYTTTEEAIQAHFAHIDPPPTIRLLTPKPSSMKSKSSTTTKSKGCAFLEFTSHASLQHALKLHHSALDGRQINVELTAGGGGKSSTRLEKLKGRNRKLEVQRNKHLQKSTVDPSSDPTTSQGQRHSSTSAEAGDEDTTHRGGKKHNLNSSSKKQRGLKKRKDKNLGTGVNSIPVG</sequence>
<evidence type="ECO:0000256" key="2">
    <source>
        <dbReference type="PROSITE-ProRule" id="PRU00176"/>
    </source>
</evidence>
<name>A0A9Q5HXN1_SANBA</name>
<dbReference type="InterPro" id="IPR000504">
    <property type="entry name" value="RRM_dom"/>
</dbReference>
<feature type="compositionally biased region" description="Polar residues" evidence="3">
    <location>
        <begin position="1"/>
        <end position="10"/>
    </location>
</feature>
<feature type="region of interest" description="Disordered" evidence="3">
    <location>
        <begin position="1"/>
        <end position="191"/>
    </location>
</feature>
<evidence type="ECO:0000256" key="1">
    <source>
        <dbReference type="ARBA" id="ARBA00022884"/>
    </source>
</evidence>
<keyword evidence="1 2" id="KW-0694">RNA-binding</keyword>
<evidence type="ECO:0000256" key="3">
    <source>
        <dbReference type="SAM" id="MobiDB-lite"/>
    </source>
</evidence>
<accession>A0A9Q5HXN1</accession>
<protein>
    <recommendedName>
        <fullName evidence="4">RRM domain-containing protein</fullName>
    </recommendedName>
</protein>
<dbReference type="GO" id="GO:0005730">
    <property type="term" value="C:nucleolus"/>
    <property type="evidence" value="ECO:0007669"/>
    <property type="project" value="TreeGrafter"/>
</dbReference>
<dbReference type="GO" id="GO:0019843">
    <property type="term" value="F:rRNA binding"/>
    <property type="evidence" value="ECO:0007669"/>
    <property type="project" value="TreeGrafter"/>
</dbReference>
<feature type="compositionally biased region" description="Basic and acidic residues" evidence="3">
    <location>
        <begin position="292"/>
        <end position="308"/>
    </location>
</feature>
<dbReference type="Pfam" id="PF00076">
    <property type="entry name" value="RRM_1"/>
    <property type="match status" value="1"/>
</dbReference>
<evidence type="ECO:0000313" key="5">
    <source>
        <dbReference type="EMBL" id="OCB87879.1"/>
    </source>
</evidence>
<feature type="region of interest" description="Disordered" evidence="3">
    <location>
        <begin position="282"/>
        <end position="381"/>
    </location>
</feature>
<dbReference type="OrthoDB" id="167718at2759"/>
<feature type="domain" description="RRM" evidence="4">
    <location>
        <begin position="199"/>
        <end position="285"/>
    </location>
</feature>
<feature type="compositionally biased region" description="Polar residues" evidence="3">
    <location>
        <begin position="116"/>
        <end position="126"/>
    </location>
</feature>
<evidence type="ECO:0000259" key="4">
    <source>
        <dbReference type="PROSITE" id="PS50102"/>
    </source>
</evidence>
<dbReference type="PANTHER" id="PTHR23236:SF51">
    <property type="entry name" value="NUCLEOLAR PROTEIN 6"/>
    <property type="match status" value="1"/>
</dbReference>
<dbReference type="InterPro" id="IPR012677">
    <property type="entry name" value="Nucleotide-bd_a/b_plait_sf"/>
</dbReference>
<dbReference type="PROSITE" id="PS50102">
    <property type="entry name" value="RRM"/>
    <property type="match status" value="1"/>
</dbReference>
<dbReference type="GO" id="GO:0042274">
    <property type="term" value="P:ribosomal small subunit biogenesis"/>
    <property type="evidence" value="ECO:0007669"/>
    <property type="project" value="TreeGrafter"/>
</dbReference>
<feature type="compositionally biased region" description="Basic and acidic residues" evidence="3">
    <location>
        <begin position="99"/>
        <end position="115"/>
    </location>
</feature>
<proteinExistence type="predicted"/>
<comment type="caution">
    <text evidence="5">The sequence shown here is derived from an EMBL/GenBank/DDBJ whole genome shotgun (WGS) entry which is preliminary data.</text>
</comment>
<feature type="compositionally biased region" description="Polar residues" evidence="3">
    <location>
        <begin position="327"/>
        <end position="336"/>
    </location>
</feature>
<keyword evidence="6" id="KW-1185">Reference proteome</keyword>
<evidence type="ECO:0000313" key="6">
    <source>
        <dbReference type="Proteomes" id="UP000757232"/>
    </source>
</evidence>
<dbReference type="SMART" id="SM00360">
    <property type="entry name" value="RRM"/>
    <property type="match status" value="1"/>
</dbReference>
<dbReference type="EMBL" id="LNZH02000187">
    <property type="protein sequence ID" value="OCB87879.1"/>
    <property type="molecule type" value="Genomic_DNA"/>
</dbReference>
<feature type="compositionally biased region" description="Basic residues" evidence="3">
    <location>
        <begin position="11"/>
        <end position="32"/>
    </location>
</feature>
<dbReference type="CDD" id="cd12400">
    <property type="entry name" value="RRM_Nop6"/>
    <property type="match status" value="1"/>
</dbReference>
<feature type="compositionally biased region" description="Acidic residues" evidence="3">
    <location>
        <begin position="171"/>
        <end position="182"/>
    </location>
</feature>
<feature type="compositionally biased region" description="Low complexity" evidence="3">
    <location>
        <begin position="315"/>
        <end position="326"/>
    </location>
</feature>